<keyword evidence="7 8" id="KW-0472">Membrane</keyword>
<feature type="transmembrane region" description="Helical" evidence="8">
    <location>
        <begin position="336"/>
        <end position="353"/>
    </location>
</feature>
<name>A0A1W6ZIK5_9BORD</name>
<feature type="transmembrane region" description="Helical" evidence="8">
    <location>
        <begin position="864"/>
        <end position="881"/>
    </location>
</feature>
<dbReference type="InterPro" id="IPR027463">
    <property type="entry name" value="AcrB_DN_DC_subdom"/>
</dbReference>
<dbReference type="InterPro" id="IPR001036">
    <property type="entry name" value="Acrflvin-R"/>
</dbReference>
<comment type="subcellular location">
    <subcellularLocation>
        <location evidence="1">Cell inner membrane</location>
        <topology evidence="1">Multi-pass membrane protein</topology>
    </subcellularLocation>
</comment>
<dbReference type="GO" id="GO:0042910">
    <property type="term" value="F:xenobiotic transmembrane transporter activity"/>
    <property type="evidence" value="ECO:0007669"/>
    <property type="project" value="TreeGrafter"/>
</dbReference>
<dbReference type="KEGG" id="bgm:CAL15_21220"/>
<dbReference type="RefSeq" id="WP_086080311.1">
    <property type="nucleotide sequence ID" value="NZ_CP021111.1"/>
</dbReference>
<feature type="transmembrane region" description="Helical" evidence="8">
    <location>
        <begin position="431"/>
        <end position="451"/>
    </location>
</feature>
<dbReference type="SUPFAM" id="SSF82693">
    <property type="entry name" value="Multidrug efflux transporter AcrB pore domain, PN1, PN2, PC1 and PC2 subdomains"/>
    <property type="match status" value="4"/>
</dbReference>
<feature type="transmembrane region" description="Helical" evidence="8">
    <location>
        <begin position="360"/>
        <end position="384"/>
    </location>
</feature>
<evidence type="ECO:0000313" key="9">
    <source>
        <dbReference type="EMBL" id="ARP96664.1"/>
    </source>
</evidence>
<dbReference type="OrthoDB" id="9042683at2"/>
<dbReference type="PANTHER" id="PTHR32063:SF34">
    <property type="entry name" value="MULTIDRUG RESISTANCE PROTEIN MDTC"/>
    <property type="match status" value="1"/>
</dbReference>
<feature type="transmembrane region" description="Helical" evidence="8">
    <location>
        <begin position="914"/>
        <end position="939"/>
    </location>
</feature>
<dbReference type="SUPFAM" id="SSF82714">
    <property type="entry name" value="Multidrug efflux transporter AcrB TolC docking domain, DN and DC subdomains"/>
    <property type="match status" value="2"/>
</dbReference>
<gene>
    <name evidence="9" type="ORF">CAL15_21220</name>
</gene>
<reference evidence="9 10" key="1">
    <citation type="submission" date="2017-05" db="EMBL/GenBank/DDBJ databases">
        <title>Complete and WGS of Bordetella genogroups.</title>
        <authorList>
            <person name="Spilker T."/>
            <person name="LiPuma J."/>
        </authorList>
    </citation>
    <scope>NUCLEOTIDE SEQUENCE [LARGE SCALE GENOMIC DNA]</scope>
    <source>
        <strain evidence="9 10">AU7206</strain>
    </source>
</reference>
<dbReference type="GO" id="GO:0005886">
    <property type="term" value="C:plasma membrane"/>
    <property type="evidence" value="ECO:0007669"/>
    <property type="project" value="UniProtKB-SubCell"/>
</dbReference>
<evidence type="ECO:0000313" key="10">
    <source>
        <dbReference type="Proteomes" id="UP000194161"/>
    </source>
</evidence>
<dbReference type="SUPFAM" id="SSF82866">
    <property type="entry name" value="Multidrug efflux transporter AcrB transmembrane domain"/>
    <property type="match status" value="2"/>
</dbReference>
<feature type="transmembrane region" description="Helical" evidence="8">
    <location>
        <begin position="463"/>
        <end position="490"/>
    </location>
</feature>
<dbReference type="Gene3D" id="3.30.70.1440">
    <property type="entry name" value="Multidrug efflux transporter AcrB pore domain"/>
    <property type="match status" value="1"/>
</dbReference>
<keyword evidence="6 8" id="KW-1133">Transmembrane helix</keyword>
<organism evidence="9 10">
    <name type="scientific">Bordetella genomosp. 13</name>
    <dbReference type="NCBI Taxonomy" id="463040"/>
    <lineage>
        <taxon>Bacteria</taxon>
        <taxon>Pseudomonadati</taxon>
        <taxon>Pseudomonadota</taxon>
        <taxon>Betaproteobacteria</taxon>
        <taxon>Burkholderiales</taxon>
        <taxon>Alcaligenaceae</taxon>
        <taxon>Bordetella</taxon>
    </lineage>
</organism>
<accession>A0A1W6ZIK5</accession>
<feature type="transmembrane region" description="Helical" evidence="8">
    <location>
        <begin position="12"/>
        <end position="32"/>
    </location>
</feature>
<dbReference type="FunFam" id="3.30.70.1430:FF:000001">
    <property type="entry name" value="Efflux pump membrane transporter"/>
    <property type="match status" value="1"/>
</dbReference>
<keyword evidence="10" id="KW-1185">Reference proteome</keyword>
<keyword evidence="5 8" id="KW-0812">Transmembrane</keyword>
<dbReference type="Proteomes" id="UP000194161">
    <property type="component" value="Chromosome"/>
</dbReference>
<dbReference type="STRING" id="463040.CAL15_21220"/>
<evidence type="ECO:0000256" key="7">
    <source>
        <dbReference type="ARBA" id="ARBA00023136"/>
    </source>
</evidence>
<feature type="transmembrane region" description="Helical" evidence="8">
    <location>
        <begin position="960"/>
        <end position="980"/>
    </location>
</feature>
<keyword evidence="2" id="KW-0813">Transport</keyword>
<dbReference type="EMBL" id="CP021111">
    <property type="protein sequence ID" value="ARP96664.1"/>
    <property type="molecule type" value="Genomic_DNA"/>
</dbReference>
<dbReference type="FunFam" id="1.20.1640.10:FF:000001">
    <property type="entry name" value="Efflux pump membrane transporter"/>
    <property type="match status" value="1"/>
</dbReference>
<evidence type="ECO:0000256" key="3">
    <source>
        <dbReference type="ARBA" id="ARBA00022475"/>
    </source>
</evidence>
<dbReference type="Pfam" id="PF00873">
    <property type="entry name" value="ACR_tran"/>
    <property type="match status" value="1"/>
</dbReference>
<keyword evidence="3" id="KW-1003">Cell membrane</keyword>
<proteinExistence type="predicted"/>
<feature type="transmembrane region" description="Helical" evidence="8">
    <location>
        <begin position="390"/>
        <end position="410"/>
    </location>
</feature>
<dbReference type="PANTHER" id="PTHR32063">
    <property type="match status" value="1"/>
</dbReference>
<evidence type="ECO:0000256" key="1">
    <source>
        <dbReference type="ARBA" id="ARBA00004429"/>
    </source>
</evidence>
<evidence type="ECO:0000256" key="5">
    <source>
        <dbReference type="ARBA" id="ARBA00022692"/>
    </source>
</evidence>
<sequence length="1039" mass="111772">MILSAPFIVRPVATTLLSLAVVLVGGLAYFLLPVAPLPQVDIPTISVSATLPGASPETMASSVATPLERSLGSIAGVTEMTSSSSQGSTRVTLQFDISRDIDSAARDVQAAINAARSLLPTSLRSNPTYHKSNPSDAPIMTLAMTSGTLTQGKLYDLATTIVAQKLAQVNGVGEVTVGGSSLPAVRVDLIPGALSNRGVSLEEVRQALSAANANRPKGMVENESYHWQIMASDQLDSAEQYRPLIVAWRDGAPVRLSDVARVEDSVEDIFQTGFYNDRPAVLLIVRRQADANIIETVDAVRAQLPQLAAFLPGDVSLGVAQDRSPSIRASLHEAELTLVIAVGLVVMVVLLFLRRWRAAIIPSVAVPVSLVGTFCVMYLCGYTLNTISLMALIVATGFVVDDAIVVLENIMRHIERGASPMRAALRGSREVGFTVVSMSLSLIAVFIPILLMGGVVGRLFREFAVTLSAAILVSLVVSLTLTPMMCARLLRAEPSGGREREARQPGRVARALDAMMGGMQRGYAGSLQWVLRHARLTMLVLAGTIALNVYLYTVVPKGFFPQQDTGQLLGFFRADQGSSFQSTVPKLEHFRKVLMQDPAVESVTAYAGGRGGSNSSFVQVQLKPLEVRQASADEIINRLRARLQREPGARMFLVSQQDIRVGARATQGSYEYALLTGDLNLLRTWLPRVQRAMATLPELTDVDNAAEDKGRQVNLVIDREAASRLGISMASISAVLNNSFSQRQVSVMYGPLNQYRVVMGVNQQFARDPDSLKDVYVITDAGQRVPLAAVASYQVGNAPLRVYHQGMFVADSVSFSLAPGVSLGQATAAIDAAVARIGLPSDQIQAGFQGTAAELQKTLAQQPWLILAALVTMYIVLGMLYESLVHPLTILSTLPSAGIGALLALMVLGSEFTLIALIGVFLLIGIVKKNAIMMVDFALEAERRRGLSPREAIFEACQTRFRPIMMTTLAAIFGALPLVLATGPGVEMRQPLGITIVGGLVLSQILTLYTTPVVYLYLDRFRLWAARRRGGLDHHASRP</sequence>
<feature type="transmembrane region" description="Helical" evidence="8">
    <location>
        <begin position="992"/>
        <end position="1018"/>
    </location>
</feature>
<dbReference type="AlphaFoldDB" id="A0A1W6ZIK5"/>
<evidence type="ECO:0000256" key="2">
    <source>
        <dbReference type="ARBA" id="ARBA00022448"/>
    </source>
</evidence>
<protein>
    <submittedName>
        <fullName evidence="9">Multidrug transporter subunit MdtC</fullName>
    </submittedName>
</protein>
<dbReference type="PRINTS" id="PR00702">
    <property type="entry name" value="ACRIFLAVINRP"/>
</dbReference>
<dbReference type="Gene3D" id="1.20.1640.10">
    <property type="entry name" value="Multidrug efflux transporter AcrB transmembrane domain"/>
    <property type="match status" value="2"/>
</dbReference>
<dbReference type="NCBIfam" id="NF033617">
    <property type="entry name" value="RND_permease_2"/>
    <property type="match status" value="1"/>
</dbReference>
<keyword evidence="4" id="KW-0997">Cell inner membrane</keyword>
<dbReference type="Gene3D" id="3.30.70.1430">
    <property type="entry name" value="Multidrug efflux transporter AcrB pore domain"/>
    <property type="match status" value="2"/>
</dbReference>
<evidence type="ECO:0000256" key="4">
    <source>
        <dbReference type="ARBA" id="ARBA00022519"/>
    </source>
</evidence>
<dbReference type="Gene3D" id="3.30.70.1320">
    <property type="entry name" value="Multidrug efflux transporter AcrB pore domain like"/>
    <property type="match status" value="1"/>
</dbReference>
<evidence type="ECO:0000256" key="8">
    <source>
        <dbReference type="SAM" id="Phobius"/>
    </source>
</evidence>
<evidence type="ECO:0000256" key="6">
    <source>
        <dbReference type="ARBA" id="ARBA00022989"/>
    </source>
</evidence>
<dbReference type="Gene3D" id="3.30.2090.10">
    <property type="entry name" value="Multidrug efflux transporter AcrB TolC docking domain, DN and DC subdomains"/>
    <property type="match status" value="2"/>
</dbReference>